<keyword evidence="3" id="KW-1185">Reference proteome</keyword>
<dbReference type="RefSeq" id="WP_340611117.1">
    <property type="nucleotide sequence ID" value="NZ_JBBNAW010000003.1"/>
</dbReference>
<evidence type="ECO:0000259" key="1">
    <source>
        <dbReference type="Pfam" id="PF26078"/>
    </source>
</evidence>
<feature type="domain" description="Baseplate J-like central" evidence="1">
    <location>
        <begin position="130"/>
        <end position="201"/>
    </location>
</feature>
<evidence type="ECO:0000313" key="3">
    <source>
        <dbReference type="Proteomes" id="UP001386972"/>
    </source>
</evidence>
<dbReference type="PANTHER" id="PTHR35862:SF1">
    <property type="entry name" value="FELS-2 PROPHAGE PROTEIN"/>
    <property type="match status" value="1"/>
</dbReference>
<accession>A0ABU8ZVV9</accession>
<dbReference type="PANTHER" id="PTHR35862">
    <property type="entry name" value="FELS-2 PROPHAGE PROTEIN"/>
    <property type="match status" value="1"/>
</dbReference>
<dbReference type="InterPro" id="IPR014507">
    <property type="entry name" value="Baseplate_assembly_J_pred"/>
</dbReference>
<name>A0ABU8ZVV9_9PSED</name>
<dbReference type="InterPro" id="IPR052726">
    <property type="entry name" value="Phage_Baseplate_Hub"/>
</dbReference>
<reference evidence="2 3" key="1">
    <citation type="submission" date="2024-03" db="EMBL/GenBank/DDBJ databases">
        <title>Screening, Identification and Application of a Plant Lactobacillus Strain.</title>
        <authorList>
            <person name="Li Y.L."/>
        </authorList>
    </citation>
    <scope>NUCLEOTIDE SEQUENCE [LARGE SCALE GENOMIC DNA]</scope>
    <source>
        <strain evidence="2 3">JDB</strain>
    </source>
</reference>
<comment type="caution">
    <text evidence="2">The sequence shown here is derived from an EMBL/GenBank/DDBJ whole genome shotgun (WGS) entry which is preliminary data.</text>
</comment>
<dbReference type="Pfam" id="PF26078">
    <property type="entry name" value="Baseplate_J_M"/>
    <property type="match status" value="1"/>
</dbReference>
<sequence>MTIDLAALPAPQVLESLDIEVTYEGLLAQFREYMGDNWSAPLESEPVVKQLELAAYLRVQDRARVNDAAKALLLAYAKGADLDHLAANVALRRLVVQAEDLTAVPPVPEVLEEDDALRERVQLVYEGLTTAGPRNSYILHTRNASGLVADATAESPSPAVVDLTVLSLEGDGTADAGLLATVAAYVGDDDVRPVADRVNVRSAQILPYQIEAVVYLAGNGPEGEAVLAEAKSRLEAWKNPRKRLGVEVSRSAIDAQLHVAGVKRVELNDWVDIRPTKAQAAWCTDVTVTRGVLA</sequence>
<gene>
    <name evidence="2" type="ORF">WLF18_05175</name>
</gene>
<organism evidence="2 3">
    <name type="scientific">Pseudomonas shirazensis</name>
    <dbReference type="NCBI Taxonomy" id="2745494"/>
    <lineage>
        <taxon>Bacteria</taxon>
        <taxon>Pseudomonadati</taxon>
        <taxon>Pseudomonadota</taxon>
        <taxon>Gammaproteobacteria</taxon>
        <taxon>Pseudomonadales</taxon>
        <taxon>Pseudomonadaceae</taxon>
        <taxon>Pseudomonas</taxon>
    </lineage>
</organism>
<evidence type="ECO:0000313" key="2">
    <source>
        <dbReference type="EMBL" id="MEK2608494.1"/>
    </source>
</evidence>
<dbReference type="PIRSF" id="PIRSF020481">
    <property type="entry name" value="BAP"/>
    <property type="match status" value="1"/>
</dbReference>
<dbReference type="EMBL" id="JBBNAW010000003">
    <property type="protein sequence ID" value="MEK2608494.1"/>
    <property type="molecule type" value="Genomic_DNA"/>
</dbReference>
<dbReference type="InterPro" id="IPR058531">
    <property type="entry name" value="Baseplate_J_M"/>
</dbReference>
<protein>
    <submittedName>
        <fullName evidence="2">Baseplate J/gp47 family protein</fullName>
    </submittedName>
</protein>
<dbReference type="Proteomes" id="UP001386972">
    <property type="component" value="Unassembled WGS sequence"/>
</dbReference>
<proteinExistence type="predicted"/>